<dbReference type="InterPro" id="IPR054077">
    <property type="entry name" value="TMEM181_GOLD"/>
</dbReference>
<feature type="transmembrane region" description="Helical" evidence="5">
    <location>
        <begin position="272"/>
        <end position="295"/>
    </location>
</feature>
<evidence type="ECO:0008006" key="10">
    <source>
        <dbReference type="Google" id="ProtNLM"/>
    </source>
</evidence>
<dbReference type="EMBL" id="JABSTV010001252">
    <property type="protein sequence ID" value="KAH7947320.1"/>
    <property type="molecule type" value="Genomic_DNA"/>
</dbReference>
<evidence type="ECO:0000256" key="5">
    <source>
        <dbReference type="SAM" id="Phobius"/>
    </source>
</evidence>
<keyword evidence="3 5" id="KW-1133">Transmembrane helix</keyword>
<evidence type="ECO:0000259" key="7">
    <source>
        <dbReference type="Pfam" id="PF21885"/>
    </source>
</evidence>
<evidence type="ECO:0000259" key="6">
    <source>
        <dbReference type="Pfam" id="PF06664"/>
    </source>
</evidence>
<feature type="transmembrane region" description="Helical" evidence="5">
    <location>
        <begin position="65"/>
        <end position="86"/>
    </location>
</feature>
<dbReference type="GO" id="GO:0015643">
    <property type="term" value="F:toxic substance binding"/>
    <property type="evidence" value="ECO:0007669"/>
    <property type="project" value="InterPro"/>
</dbReference>
<comment type="caution">
    <text evidence="8">The sequence shown here is derived from an EMBL/GenBank/DDBJ whole genome shotgun (WGS) entry which is preliminary data.</text>
</comment>
<feature type="transmembrane region" description="Helical" evidence="5">
    <location>
        <begin position="24"/>
        <end position="45"/>
    </location>
</feature>
<dbReference type="AlphaFoldDB" id="A0A9D4PMA1"/>
<evidence type="ECO:0000313" key="9">
    <source>
        <dbReference type="Proteomes" id="UP000821837"/>
    </source>
</evidence>
<dbReference type="VEuPathDB" id="VectorBase:RSAN_026662"/>
<comment type="subcellular location">
    <subcellularLocation>
        <location evidence="1">Membrane</location>
        <topology evidence="1">Multi-pass membrane protein</topology>
    </subcellularLocation>
</comment>
<keyword evidence="4 5" id="KW-0472">Membrane</keyword>
<dbReference type="Pfam" id="PF06664">
    <property type="entry name" value="WLS-like_TM"/>
    <property type="match status" value="1"/>
</dbReference>
<dbReference type="InterPro" id="IPR040416">
    <property type="entry name" value="TMEM181"/>
</dbReference>
<reference evidence="8" key="2">
    <citation type="submission" date="2021-09" db="EMBL/GenBank/DDBJ databases">
        <authorList>
            <person name="Jia N."/>
            <person name="Wang J."/>
            <person name="Shi W."/>
            <person name="Du L."/>
            <person name="Sun Y."/>
            <person name="Zhan W."/>
            <person name="Jiang J."/>
            <person name="Wang Q."/>
            <person name="Zhang B."/>
            <person name="Ji P."/>
            <person name="Sakyi L.B."/>
            <person name="Cui X."/>
            <person name="Yuan T."/>
            <person name="Jiang B."/>
            <person name="Yang W."/>
            <person name="Lam T.T.-Y."/>
            <person name="Chang Q."/>
            <person name="Ding S."/>
            <person name="Wang X."/>
            <person name="Zhu J."/>
            <person name="Ruan X."/>
            <person name="Zhao L."/>
            <person name="Wei J."/>
            <person name="Que T."/>
            <person name="Du C."/>
            <person name="Cheng J."/>
            <person name="Dai P."/>
            <person name="Han X."/>
            <person name="Huang E."/>
            <person name="Gao Y."/>
            <person name="Liu J."/>
            <person name="Shao H."/>
            <person name="Ye R."/>
            <person name="Li L."/>
            <person name="Wei W."/>
            <person name="Wang X."/>
            <person name="Wang C."/>
            <person name="Huo Q."/>
            <person name="Li W."/>
            <person name="Guo W."/>
            <person name="Chen H."/>
            <person name="Chen S."/>
            <person name="Zhou L."/>
            <person name="Zhou L."/>
            <person name="Ni X."/>
            <person name="Tian J."/>
            <person name="Zhou Y."/>
            <person name="Sheng Y."/>
            <person name="Liu T."/>
            <person name="Pan Y."/>
            <person name="Xia L."/>
            <person name="Li J."/>
            <person name="Zhao F."/>
            <person name="Cao W."/>
        </authorList>
    </citation>
    <scope>NUCLEOTIDE SEQUENCE</scope>
    <source>
        <strain evidence="8">Rsan-2018</strain>
        <tissue evidence="8">Larvae</tissue>
    </source>
</reference>
<feature type="domain" description="Wntless-like transmembrane" evidence="6">
    <location>
        <begin position="226"/>
        <end position="477"/>
    </location>
</feature>
<evidence type="ECO:0000256" key="2">
    <source>
        <dbReference type="ARBA" id="ARBA00022692"/>
    </source>
</evidence>
<feature type="transmembrane region" description="Helical" evidence="5">
    <location>
        <begin position="301"/>
        <end position="322"/>
    </location>
</feature>
<gene>
    <name evidence="8" type="ORF">HPB52_010062</name>
</gene>
<feature type="domain" description="TMEM181 GOLD" evidence="7">
    <location>
        <begin position="115"/>
        <end position="225"/>
    </location>
</feature>
<evidence type="ECO:0000256" key="3">
    <source>
        <dbReference type="ARBA" id="ARBA00022989"/>
    </source>
</evidence>
<dbReference type="Pfam" id="PF21885">
    <property type="entry name" value="TMEM181_GOLD"/>
    <property type="match status" value="1"/>
</dbReference>
<dbReference type="InterPro" id="IPR047843">
    <property type="entry name" value="WLS-like_TM"/>
</dbReference>
<organism evidence="8 9">
    <name type="scientific">Rhipicephalus sanguineus</name>
    <name type="common">Brown dog tick</name>
    <name type="synonym">Ixodes sanguineus</name>
    <dbReference type="NCBI Taxonomy" id="34632"/>
    <lineage>
        <taxon>Eukaryota</taxon>
        <taxon>Metazoa</taxon>
        <taxon>Ecdysozoa</taxon>
        <taxon>Arthropoda</taxon>
        <taxon>Chelicerata</taxon>
        <taxon>Arachnida</taxon>
        <taxon>Acari</taxon>
        <taxon>Parasitiformes</taxon>
        <taxon>Ixodida</taxon>
        <taxon>Ixodoidea</taxon>
        <taxon>Ixodidae</taxon>
        <taxon>Rhipicephalinae</taxon>
        <taxon>Rhipicephalus</taxon>
        <taxon>Rhipicephalus</taxon>
    </lineage>
</organism>
<dbReference type="PANTHER" id="PTHR31918">
    <property type="entry name" value="TRANSMEMBRANE PROTEIN 181"/>
    <property type="match status" value="1"/>
</dbReference>
<protein>
    <recommendedName>
        <fullName evidence="10">Transmembrane protein 181</fullName>
    </recommendedName>
</protein>
<evidence type="ECO:0000256" key="1">
    <source>
        <dbReference type="ARBA" id="ARBA00004141"/>
    </source>
</evidence>
<dbReference type="GO" id="GO:0016020">
    <property type="term" value="C:membrane"/>
    <property type="evidence" value="ECO:0007669"/>
    <property type="project" value="UniProtKB-SubCell"/>
</dbReference>
<accession>A0A9D4PMA1</accession>
<proteinExistence type="predicted"/>
<feature type="transmembrane region" description="Helical" evidence="5">
    <location>
        <begin position="334"/>
        <end position="353"/>
    </location>
</feature>
<evidence type="ECO:0000313" key="8">
    <source>
        <dbReference type="EMBL" id="KAH7947320.1"/>
    </source>
</evidence>
<reference evidence="8" key="1">
    <citation type="journal article" date="2020" name="Cell">
        <title>Large-Scale Comparative Analyses of Tick Genomes Elucidate Their Genetic Diversity and Vector Capacities.</title>
        <authorList>
            <consortium name="Tick Genome and Microbiome Consortium (TIGMIC)"/>
            <person name="Jia N."/>
            <person name="Wang J."/>
            <person name="Shi W."/>
            <person name="Du L."/>
            <person name="Sun Y."/>
            <person name="Zhan W."/>
            <person name="Jiang J.F."/>
            <person name="Wang Q."/>
            <person name="Zhang B."/>
            <person name="Ji P."/>
            <person name="Bell-Sakyi L."/>
            <person name="Cui X.M."/>
            <person name="Yuan T.T."/>
            <person name="Jiang B.G."/>
            <person name="Yang W.F."/>
            <person name="Lam T.T."/>
            <person name="Chang Q.C."/>
            <person name="Ding S.J."/>
            <person name="Wang X.J."/>
            <person name="Zhu J.G."/>
            <person name="Ruan X.D."/>
            <person name="Zhao L."/>
            <person name="Wei J.T."/>
            <person name="Ye R.Z."/>
            <person name="Que T.C."/>
            <person name="Du C.H."/>
            <person name="Zhou Y.H."/>
            <person name="Cheng J.X."/>
            <person name="Dai P.F."/>
            <person name="Guo W.B."/>
            <person name="Han X.H."/>
            <person name="Huang E.J."/>
            <person name="Li L.F."/>
            <person name="Wei W."/>
            <person name="Gao Y.C."/>
            <person name="Liu J.Z."/>
            <person name="Shao H.Z."/>
            <person name="Wang X."/>
            <person name="Wang C.C."/>
            <person name="Yang T.C."/>
            <person name="Huo Q.B."/>
            <person name="Li W."/>
            <person name="Chen H.Y."/>
            <person name="Chen S.E."/>
            <person name="Zhou L.G."/>
            <person name="Ni X.B."/>
            <person name="Tian J.H."/>
            <person name="Sheng Y."/>
            <person name="Liu T."/>
            <person name="Pan Y.S."/>
            <person name="Xia L.Y."/>
            <person name="Li J."/>
            <person name="Zhao F."/>
            <person name="Cao W.C."/>
        </authorList>
    </citation>
    <scope>NUCLEOTIDE SEQUENCE</scope>
    <source>
        <strain evidence="8">Rsan-2018</strain>
    </source>
</reference>
<keyword evidence="9" id="KW-1185">Reference proteome</keyword>
<dbReference type="PANTHER" id="PTHR31918:SF1">
    <property type="entry name" value="TRANSMEMBRANE PROTEIN 181"/>
    <property type="match status" value="1"/>
</dbReference>
<keyword evidence="2 5" id="KW-0812">Transmembrane</keyword>
<dbReference type="Proteomes" id="UP000821837">
    <property type="component" value="Chromosome 6"/>
</dbReference>
<feature type="transmembrane region" description="Helical" evidence="5">
    <location>
        <begin position="417"/>
        <end position="438"/>
    </location>
</feature>
<feature type="transmembrane region" description="Helical" evidence="5">
    <location>
        <begin position="458"/>
        <end position="475"/>
    </location>
</feature>
<evidence type="ECO:0000256" key="4">
    <source>
        <dbReference type="ARBA" id="ARBA00023136"/>
    </source>
</evidence>
<name>A0A9D4PMA1_RHISA</name>
<sequence length="565" mass="65835">MPYPSGQPTGRTFNWASWRLKTRYMLSHFGFFCSQFGKFIAPAYYHDRCERSVQMRLYTMHKREFVVMFLVFFACLCLCLFIGLAGPPITTTVVRSASELGTPGDNATKLNMATGPFVLKTPPLSAYSQQLWVIAQITTKEEDEDETFRKAFHLEVNIQGITSKGHVVNIYGSSRPHIRVCDAFTVLHLGFLDYSRYLLTVTFYGLETIDEKYHIDDVTFHYKSYNASFTQLEIWFRFIFLLVTFFVTCWFAHTLRRFVFRDWSIEQKWMSILLPCLLLHNDPVFPMSLLVNSWIPGMLDAIFQASFLCALLLFWLCVYHGIRQNERRFATFYLPKLLVVGMLWTAAFVLASWQRYNELRDPTYNYKVDTQGFAALKIFFFTMGSIYLAYLLYLVVQAYTELRSMPYFDVRLKFMTSLMLIVLTLSVVITVMRFGISVLEDNFVADLSTTYGSSAEFMSFYGLLNFYLYTMAYVYSPPPNAFLESHLKDNPTLSMMNDSDEEVIYGNKLCQDFISCAQTNLKYVLKYKMSATMVLHFKKEEFPSTKIDDCRLYADDEDHYCEDLV</sequence>
<feature type="transmembrane region" description="Helical" evidence="5">
    <location>
        <begin position="234"/>
        <end position="252"/>
    </location>
</feature>
<feature type="transmembrane region" description="Helical" evidence="5">
    <location>
        <begin position="373"/>
        <end position="396"/>
    </location>
</feature>